<feature type="transmembrane region" description="Helical" evidence="2">
    <location>
        <begin position="15"/>
        <end position="36"/>
    </location>
</feature>
<evidence type="ECO:0000256" key="1">
    <source>
        <dbReference type="SAM" id="MobiDB-lite"/>
    </source>
</evidence>
<evidence type="ECO:0000256" key="2">
    <source>
        <dbReference type="SAM" id="Phobius"/>
    </source>
</evidence>
<proteinExistence type="predicted"/>
<dbReference type="KEGG" id="pfj:MYCFIDRAFT_193604"/>
<dbReference type="EMBL" id="KB446555">
    <property type="protein sequence ID" value="EME89764.1"/>
    <property type="molecule type" value="Genomic_DNA"/>
</dbReference>
<feature type="region of interest" description="Disordered" evidence="1">
    <location>
        <begin position="114"/>
        <end position="150"/>
    </location>
</feature>
<keyword evidence="4" id="KW-1185">Reference proteome</keyword>
<feature type="region of interest" description="Disordered" evidence="1">
    <location>
        <begin position="164"/>
        <end position="183"/>
    </location>
</feature>
<dbReference type="RefSeq" id="XP_007922267.1">
    <property type="nucleotide sequence ID" value="XM_007924076.1"/>
</dbReference>
<keyword evidence="2" id="KW-0472">Membrane</keyword>
<name>N1QA59_PSEFD</name>
<evidence type="ECO:0000313" key="4">
    <source>
        <dbReference type="Proteomes" id="UP000016932"/>
    </source>
</evidence>
<dbReference type="HOGENOM" id="CLU_1475764_0_0_1"/>
<organism evidence="3 4">
    <name type="scientific">Pseudocercospora fijiensis (strain CIRAD86)</name>
    <name type="common">Black leaf streak disease fungus</name>
    <name type="synonym">Mycosphaerella fijiensis</name>
    <dbReference type="NCBI Taxonomy" id="383855"/>
    <lineage>
        <taxon>Eukaryota</taxon>
        <taxon>Fungi</taxon>
        <taxon>Dikarya</taxon>
        <taxon>Ascomycota</taxon>
        <taxon>Pezizomycotina</taxon>
        <taxon>Dothideomycetes</taxon>
        <taxon>Dothideomycetidae</taxon>
        <taxon>Mycosphaerellales</taxon>
        <taxon>Mycosphaerellaceae</taxon>
        <taxon>Pseudocercospora</taxon>
    </lineage>
</organism>
<dbReference type="VEuPathDB" id="FungiDB:MYCFIDRAFT_193604"/>
<keyword evidence="2" id="KW-1133">Transmembrane helix</keyword>
<dbReference type="GeneID" id="19335341"/>
<reference evidence="3 4" key="1">
    <citation type="journal article" date="2012" name="PLoS Pathog.">
        <title>Diverse lifestyles and strategies of plant pathogenesis encoded in the genomes of eighteen Dothideomycetes fungi.</title>
        <authorList>
            <person name="Ohm R.A."/>
            <person name="Feau N."/>
            <person name="Henrissat B."/>
            <person name="Schoch C.L."/>
            <person name="Horwitz B.A."/>
            <person name="Barry K.W."/>
            <person name="Condon B.J."/>
            <person name="Copeland A.C."/>
            <person name="Dhillon B."/>
            <person name="Glaser F."/>
            <person name="Hesse C.N."/>
            <person name="Kosti I."/>
            <person name="LaButti K."/>
            <person name="Lindquist E.A."/>
            <person name="Lucas S."/>
            <person name="Salamov A.A."/>
            <person name="Bradshaw R.E."/>
            <person name="Ciuffetti L."/>
            <person name="Hamelin R.C."/>
            <person name="Kema G.H.J."/>
            <person name="Lawrence C."/>
            <person name="Scott J.A."/>
            <person name="Spatafora J.W."/>
            <person name="Turgeon B.G."/>
            <person name="de Wit P.J.G.M."/>
            <person name="Zhong S."/>
            <person name="Goodwin S.B."/>
            <person name="Grigoriev I.V."/>
        </authorList>
    </citation>
    <scope>NUCLEOTIDE SEQUENCE [LARGE SCALE GENOMIC DNA]</scope>
    <source>
        <strain evidence="3 4">CIRAD86</strain>
    </source>
</reference>
<sequence length="183" mass="19715">MPPPQKDDDLSKGDIIGIVVGTVVGTGLLLALFIAIRQRRREKRLRLEFEKAATFAEAAASIYRAKSFGVENEEEEENPPRYYSSANPRSSNQASFSVPPCSAVSELNPYNFRMRPELPTNTSSSRVDVKEKGVASAGPHELEGASASASVTVPSCARVANHVLGENESEAGSPVVEVKEVKI</sequence>
<keyword evidence="2" id="KW-0812">Transmembrane</keyword>
<protein>
    <submittedName>
        <fullName evidence="3">Uncharacterized protein</fullName>
    </submittedName>
</protein>
<accession>N1QA59</accession>
<feature type="compositionally biased region" description="Polar residues" evidence="1">
    <location>
        <begin position="84"/>
        <end position="96"/>
    </location>
</feature>
<dbReference type="AlphaFoldDB" id="N1QA59"/>
<gene>
    <name evidence="3" type="ORF">MYCFIDRAFT_193604</name>
</gene>
<feature type="region of interest" description="Disordered" evidence="1">
    <location>
        <begin position="70"/>
        <end position="97"/>
    </location>
</feature>
<evidence type="ECO:0000313" key="3">
    <source>
        <dbReference type="EMBL" id="EME89764.1"/>
    </source>
</evidence>
<dbReference type="Proteomes" id="UP000016932">
    <property type="component" value="Unassembled WGS sequence"/>
</dbReference>
<dbReference type="OrthoDB" id="3650172at2759"/>